<evidence type="ECO:0000313" key="3">
    <source>
        <dbReference type="Proteomes" id="UP001146793"/>
    </source>
</evidence>
<feature type="compositionally biased region" description="Basic and acidic residues" evidence="1">
    <location>
        <begin position="10"/>
        <end position="48"/>
    </location>
</feature>
<feature type="compositionally biased region" description="Basic residues" evidence="1">
    <location>
        <begin position="49"/>
        <end position="61"/>
    </location>
</feature>
<accession>A0AAV7ZID3</accession>
<sequence>MEQETQNNKKYIENKKKKEPEKEINLEKEKEKEKEKEREREIQNDQRNLKKKKKNKTKKQREKTDQNDSRISYILKLRKEWMDPKTVNEDLSINKEYFLPTMSKIRFVQEKQKKNSEKINQNTLIQGILKFGVGKWEQISQHFFSNHQTYERIRIETRKLFQRDSILEYEQIFWKPENMDLLNKEIQAIRNVINENPKYSTYSYLLEEDRSGYILKKIYESRKKISPKLYQTFYKSYPSVPYLLEIKNNGQEEPKKNVIQNARNKKRKSLFLEH</sequence>
<organism evidence="2 3">
    <name type="scientific">Anaeramoeba flamelloides</name>
    <dbReference type="NCBI Taxonomy" id="1746091"/>
    <lineage>
        <taxon>Eukaryota</taxon>
        <taxon>Metamonada</taxon>
        <taxon>Anaeramoebidae</taxon>
        <taxon>Anaeramoeba</taxon>
    </lineage>
</organism>
<evidence type="ECO:0000256" key="1">
    <source>
        <dbReference type="SAM" id="MobiDB-lite"/>
    </source>
</evidence>
<feature type="region of interest" description="Disordered" evidence="1">
    <location>
        <begin position="1"/>
        <end position="67"/>
    </location>
</feature>
<protein>
    <submittedName>
        <fullName evidence="2">Zinc finger ccch domain-containing protein</fullName>
    </submittedName>
</protein>
<reference evidence="2" key="1">
    <citation type="submission" date="2022-08" db="EMBL/GenBank/DDBJ databases">
        <title>Novel sulphate-reducing endosymbionts in the free-living metamonad Anaeramoeba.</title>
        <authorList>
            <person name="Jerlstrom-Hultqvist J."/>
            <person name="Cepicka I."/>
            <person name="Gallot-Lavallee L."/>
            <person name="Salas-Leiva D."/>
            <person name="Curtis B.A."/>
            <person name="Zahonova K."/>
            <person name="Pipaliya S."/>
            <person name="Dacks J."/>
            <person name="Roger A.J."/>
        </authorList>
    </citation>
    <scope>NUCLEOTIDE SEQUENCE</scope>
    <source>
        <strain evidence="2">Busselton2</strain>
    </source>
</reference>
<dbReference type="AlphaFoldDB" id="A0AAV7ZID3"/>
<proteinExistence type="predicted"/>
<gene>
    <name evidence="2" type="ORF">M0812_13776</name>
</gene>
<dbReference type="EMBL" id="JANTQA010000029">
    <property type="protein sequence ID" value="KAJ3441762.1"/>
    <property type="molecule type" value="Genomic_DNA"/>
</dbReference>
<comment type="caution">
    <text evidence="2">The sequence shown here is derived from an EMBL/GenBank/DDBJ whole genome shotgun (WGS) entry which is preliminary data.</text>
</comment>
<dbReference type="Proteomes" id="UP001146793">
    <property type="component" value="Unassembled WGS sequence"/>
</dbReference>
<evidence type="ECO:0000313" key="2">
    <source>
        <dbReference type="EMBL" id="KAJ3441762.1"/>
    </source>
</evidence>
<name>A0AAV7ZID3_9EUKA</name>